<reference evidence="1 2" key="1">
    <citation type="submission" date="2024-11" db="EMBL/GenBank/DDBJ databases">
        <authorList>
            <person name="Heng Y.C."/>
            <person name="Lim A.C.H."/>
            <person name="Lee J.K.Y."/>
            <person name="Kittelmann S."/>
        </authorList>
    </citation>
    <scope>NUCLEOTIDE SEQUENCE [LARGE SCALE GENOMIC DNA]</scope>
    <source>
        <strain evidence="1 2">WILCCON 0185</strain>
    </source>
</reference>
<comment type="caution">
    <text evidence="1">The sequence shown here is derived from an EMBL/GenBank/DDBJ whole genome shotgun (WGS) entry which is preliminary data.</text>
</comment>
<keyword evidence="2" id="KW-1185">Reference proteome</keyword>
<evidence type="ECO:0000313" key="1">
    <source>
        <dbReference type="EMBL" id="MFL0246761.1"/>
    </source>
</evidence>
<dbReference type="RefSeq" id="WP_406769228.1">
    <property type="nucleotide sequence ID" value="NZ_JBJHZZ010000003.1"/>
</dbReference>
<dbReference type="EMBL" id="JBJHZZ010000003">
    <property type="protein sequence ID" value="MFL0246761.1"/>
    <property type="molecule type" value="Genomic_DNA"/>
</dbReference>
<dbReference type="Proteomes" id="UP001623591">
    <property type="component" value="Unassembled WGS sequence"/>
</dbReference>
<gene>
    <name evidence="1" type="ORF">ACJDUG_07240</name>
</gene>
<evidence type="ECO:0000313" key="2">
    <source>
        <dbReference type="Proteomes" id="UP001623591"/>
    </source>
</evidence>
<sequence length="202" mass="23455">MVLILLGIGLLLIIFNIRAIKKEKSSFKNIFIHTEEDMEEFDIKLSEIRREFSETILELQKEIVILKEDYDSSKNINEPINRAEDFKAEHIDDTIESEIKEGNDIYLNNIDKSKIMEENKASEITKIIEENKSEFNSEIIDNNEKLSNIKENIINDDNELSNNIKIDEINKLLALGLSIEEISEKLSIGRGEVLLIKELYLR</sequence>
<protein>
    <submittedName>
        <fullName evidence="1">Uncharacterized protein</fullName>
    </submittedName>
</protein>
<proteinExistence type="predicted"/>
<name>A0ABW8T3U0_9CLOT</name>
<organism evidence="1 2">
    <name type="scientific">Candidatus Clostridium stratigraminis</name>
    <dbReference type="NCBI Taxonomy" id="3381661"/>
    <lineage>
        <taxon>Bacteria</taxon>
        <taxon>Bacillati</taxon>
        <taxon>Bacillota</taxon>
        <taxon>Clostridia</taxon>
        <taxon>Eubacteriales</taxon>
        <taxon>Clostridiaceae</taxon>
        <taxon>Clostridium</taxon>
    </lineage>
</organism>
<accession>A0ABW8T3U0</accession>